<evidence type="ECO:0000313" key="6">
    <source>
        <dbReference type="Proteomes" id="UP000190852"/>
    </source>
</evidence>
<proteinExistence type="inferred from homology"/>
<keyword evidence="3 5" id="KW-0418">Kinase</keyword>
<dbReference type="EMBL" id="FUYQ01000006">
    <property type="protein sequence ID" value="SKB44293.1"/>
    <property type="molecule type" value="Genomic_DNA"/>
</dbReference>
<accession>A0A1T5BBQ5</accession>
<dbReference type="Pfam" id="PF07804">
    <property type="entry name" value="HipA_C"/>
    <property type="match status" value="1"/>
</dbReference>
<dbReference type="PANTHER" id="PTHR37419:SF1">
    <property type="entry name" value="SERINE_THREONINE-PROTEIN KINASE TOXIN HIPA"/>
    <property type="match status" value="1"/>
</dbReference>
<evidence type="ECO:0000256" key="2">
    <source>
        <dbReference type="ARBA" id="ARBA00022679"/>
    </source>
</evidence>
<keyword evidence="2" id="KW-0808">Transferase</keyword>
<evidence type="ECO:0000313" key="5">
    <source>
        <dbReference type="EMBL" id="SKB44293.1"/>
    </source>
</evidence>
<reference evidence="6" key="1">
    <citation type="submission" date="2017-02" db="EMBL/GenBank/DDBJ databases">
        <authorList>
            <person name="Varghese N."/>
            <person name="Submissions S."/>
        </authorList>
    </citation>
    <scope>NUCLEOTIDE SEQUENCE [LARGE SCALE GENOMIC DNA]</scope>
    <source>
        <strain evidence="6">DSM 24967</strain>
    </source>
</reference>
<sequence length="313" mass="35868">MNRCLYCYEALAAGEIHFHSRCAKKIFGSTTAPILPYAKNEIESLAEQIVRSQTALTGVQAKLSLDIEKSKGEPQRFTIVGLWGGYILKPQTDQFKHLPEVEDLSMHLAGLAKIKTVPHSLIRFEDGELAYVTKRIDRGPKGEKLAMEDMCQLSERLTEYKYKGSYEQIAKLIMRYSSVPKLDVVNFWEQVVFSWIIGNADMHLKNFSLYSLRKGIYSLTPAYDMVSTALVMPEDTEELALTLNGKKRKIKRSDFEVAMNSSGLEKKIVDNIFVRFEKAVCKWSQFIDISFLPDDMKEQYKKIIVEKLNVLER</sequence>
<dbReference type="InterPro" id="IPR052028">
    <property type="entry name" value="HipA_Ser/Thr_kinase"/>
</dbReference>
<dbReference type="GO" id="GO:0004674">
    <property type="term" value="F:protein serine/threonine kinase activity"/>
    <property type="evidence" value="ECO:0007669"/>
    <property type="project" value="TreeGrafter"/>
</dbReference>
<name>A0A1T5BBQ5_9BACT</name>
<keyword evidence="6" id="KW-1185">Reference proteome</keyword>
<dbReference type="Proteomes" id="UP000190852">
    <property type="component" value="Unassembled WGS sequence"/>
</dbReference>
<evidence type="ECO:0000256" key="3">
    <source>
        <dbReference type="ARBA" id="ARBA00022777"/>
    </source>
</evidence>
<protein>
    <submittedName>
        <fullName evidence="5">Serine/threonine-protein kinase HipA</fullName>
    </submittedName>
</protein>
<organism evidence="5 6">
    <name type="scientific">Parabacteroides chartae</name>
    <dbReference type="NCBI Taxonomy" id="1037355"/>
    <lineage>
        <taxon>Bacteria</taxon>
        <taxon>Pseudomonadati</taxon>
        <taxon>Bacteroidota</taxon>
        <taxon>Bacteroidia</taxon>
        <taxon>Bacteroidales</taxon>
        <taxon>Tannerellaceae</taxon>
        <taxon>Parabacteroides</taxon>
    </lineage>
</organism>
<evidence type="ECO:0000256" key="1">
    <source>
        <dbReference type="ARBA" id="ARBA00010164"/>
    </source>
</evidence>
<dbReference type="AlphaFoldDB" id="A0A1T5BBQ5"/>
<dbReference type="InterPro" id="IPR012893">
    <property type="entry name" value="HipA-like_C"/>
</dbReference>
<dbReference type="GO" id="GO:0005829">
    <property type="term" value="C:cytosol"/>
    <property type="evidence" value="ECO:0007669"/>
    <property type="project" value="TreeGrafter"/>
</dbReference>
<evidence type="ECO:0000259" key="4">
    <source>
        <dbReference type="Pfam" id="PF07804"/>
    </source>
</evidence>
<feature type="domain" description="HipA-like C-terminal" evidence="4">
    <location>
        <begin position="55"/>
        <end position="280"/>
    </location>
</feature>
<dbReference type="RefSeq" id="WP_079682839.1">
    <property type="nucleotide sequence ID" value="NZ_FUYQ01000006.1"/>
</dbReference>
<comment type="similarity">
    <text evidence="1">Belongs to the HipA Ser/Thr kinase family.</text>
</comment>
<dbReference type="PANTHER" id="PTHR37419">
    <property type="entry name" value="SERINE/THREONINE-PROTEIN KINASE TOXIN HIPA"/>
    <property type="match status" value="1"/>
</dbReference>
<gene>
    <name evidence="5" type="ORF">SAMN05660349_01214</name>
</gene>
<dbReference type="Gene3D" id="1.10.1070.20">
    <property type="match status" value="1"/>
</dbReference>